<sequence length="339" mass="38250">MLTPTVLFCFAQVQFYAFFCVQITSSPNFRPIGGALRSIPLSAVVIPIGKVLVALSVLCLFYIIVPSTSPPPASIPSTTIAPLPTPASIPSTVSIPKKKPLFSNACGNPIIYNFTEFARKVLEVQLLWDEVKGDRKDNDGFGDFKSDYERLLPIIFETSQSDVIRIIELGSYKGRSTIEAARQCLKLAKKYDKKCQIVAVDTWSASPEHYEIESYSVDHHLFEVFLNNIKYEQLTDVVFPFRLPSTAAAHVLHCFHISADVVFVDSNHEYDTVITELNMYYPLLRPNGLFIGDDYHPTIWKGIVQAVKEFSTQIGQPYEVVKNTWSMFKGDEEERFFPN</sequence>
<dbReference type="AlphaFoldDB" id="A0A4U5MVF9"/>
<dbReference type="Pfam" id="PF13578">
    <property type="entry name" value="Methyltransf_24"/>
    <property type="match status" value="1"/>
</dbReference>
<dbReference type="SUPFAM" id="SSF53335">
    <property type="entry name" value="S-adenosyl-L-methionine-dependent methyltransferases"/>
    <property type="match status" value="1"/>
</dbReference>
<comment type="caution">
    <text evidence="1">The sequence shown here is derived from an EMBL/GenBank/DDBJ whole genome shotgun (WGS) entry which is preliminary data.</text>
</comment>
<dbReference type="Gene3D" id="3.40.50.150">
    <property type="entry name" value="Vaccinia Virus protein VP39"/>
    <property type="match status" value="1"/>
</dbReference>
<accession>A0A4U5MVF9</accession>
<keyword evidence="2" id="KW-1185">Reference proteome</keyword>
<gene>
    <name evidence="1" type="ORF">L596_021068</name>
</gene>
<dbReference type="OrthoDB" id="9987630at2759"/>
<evidence type="ECO:0000313" key="1">
    <source>
        <dbReference type="EMBL" id="TKR73800.1"/>
    </source>
</evidence>
<dbReference type="InterPro" id="IPR029063">
    <property type="entry name" value="SAM-dependent_MTases_sf"/>
</dbReference>
<reference evidence="1 2" key="2">
    <citation type="journal article" date="2019" name="G3 (Bethesda)">
        <title>Hybrid Assembly of the Genome of the Entomopathogenic Nematode Steinernema carpocapsae Identifies the X-Chromosome.</title>
        <authorList>
            <person name="Serra L."/>
            <person name="Macchietto M."/>
            <person name="Macias-Munoz A."/>
            <person name="McGill C.J."/>
            <person name="Rodriguez I.M."/>
            <person name="Rodriguez B."/>
            <person name="Murad R."/>
            <person name="Mortazavi A."/>
        </authorList>
    </citation>
    <scope>NUCLEOTIDE SEQUENCE [LARGE SCALE GENOMIC DNA]</scope>
    <source>
        <strain evidence="1 2">ALL</strain>
    </source>
</reference>
<reference evidence="1 2" key="1">
    <citation type="journal article" date="2015" name="Genome Biol.">
        <title>Comparative genomics of Steinernema reveals deeply conserved gene regulatory networks.</title>
        <authorList>
            <person name="Dillman A.R."/>
            <person name="Macchietto M."/>
            <person name="Porter C.F."/>
            <person name="Rogers A."/>
            <person name="Williams B."/>
            <person name="Antoshechkin I."/>
            <person name="Lee M.M."/>
            <person name="Goodwin Z."/>
            <person name="Lu X."/>
            <person name="Lewis E.E."/>
            <person name="Goodrich-Blair H."/>
            <person name="Stock S.P."/>
            <person name="Adams B.J."/>
            <person name="Sternberg P.W."/>
            <person name="Mortazavi A."/>
        </authorList>
    </citation>
    <scope>NUCLEOTIDE SEQUENCE [LARGE SCALE GENOMIC DNA]</scope>
    <source>
        <strain evidence="1 2">ALL</strain>
    </source>
</reference>
<dbReference type="PANTHER" id="PTHR37909">
    <property type="entry name" value="S-ADENOSYL-L-METHIONINE-DEPENDENT METHYLTRANSFERASES SUPERFAMILY PROTEIN"/>
    <property type="match status" value="1"/>
</dbReference>
<protein>
    <recommendedName>
        <fullName evidence="3">Class I SAM-dependent methyltransferase</fullName>
    </recommendedName>
</protein>
<proteinExistence type="predicted"/>
<evidence type="ECO:0008006" key="3">
    <source>
        <dbReference type="Google" id="ProtNLM"/>
    </source>
</evidence>
<dbReference type="EMBL" id="AZBU02000006">
    <property type="protein sequence ID" value="TKR73800.1"/>
    <property type="molecule type" value="Genomic_DNA"/>
</dbReference>
<organism evidence="1 2">
    <name type="scientific">Steinernema carpocapsae</name>
    <name type="common">Entomopathogenic nematode</name>
    <dbReference type="NCBI Taxonomy" id="34508"/>
    <lineage>
        <taxon>Eukaryota</taxon>
        <taxon>Metazoa</taxon>
        <taxon>Ecdysozoa</taxon>
        <taxon>Nematoda</taxon>
        <taxon>Chromadorea</taxon>
        <taxon>Rhabditida</taxon>
        <taxon>Tylenchina</taxon>
        <taxon>Panagrolaimomorpha</taxon>
        <taxon>Strongyloidoidea</taxon>
        <taxon>Steinernematidae</taxon>
        <taxon>Steinernema</taxon>
    </lineage>
</organism>
<dbReference type="Proteomes" id="UP000298663">
    <property type="component" value="Unassembled WGS sequence"/>
</dbReference>
<dbReference type="PANTHER" id="PTHR37909:SF1">
    <property type="entry name" value="S-ADENOSYL-L-METHIONINE-DEPENDENT METHYLTRANSFERASES SUPERFAMILY PROTEIN"/>
    <property type="match status" value="1"/>
</dbReference>
<name>A0A4U5MVF9_STECR</name>
<evidence type="ECO:0000313" key="2">
    <source>
        <dbReference type="Proteomes" id="UP000298663"/>
    </source>
</evidence>
<dbReference type="STRING" id="34508.A0A4U5MVF9"/>